<evidence type="ECO:0000256" key="8">
    <source>
        <dbReference type="PIRNR" id="PIRNR000124"/>
    </source>
</evidence>
<feature type="binding site" evidence="11">
    <location>
        <position position="86"/>
    </location>
    <ligand>
        <name>NAD(+)</name>
        <dbReference type="ChEBI" id="CHEBI:57540"/>
    </ligand>
</feature>
<dbReference type="GO" id="GO:0003979">
    <property type="term" value="F:UDP-glucose 6-dehydrogenase activity"/>
    <property type="evidence" value="ECO:0007669"/>
    <property type="project" value="UniProtKB-EC"/>
</dbReference>
<name>A0A6L5Z701_9RHOB</name>
<dbReference type="Gene3D" id="3.40.50.720">
    <property type="entry name" value="NAD(P)-binding Rossmann-like Domain"/>
    <property type="match status" value="2"/>
</dbReference>
<evidence type="ECO:0000256" key="2">
    <source>
        <dbReference type="ARBA" id="ARBA00006601"/>
    </source>
</evidence>
<feature type="binding site" evidence="11">
    <location>
        <position position="159"/>
    </location>
    <ligand>
        <name>NAD(+)</name>
        <dbReference type="ChEBI" id="CHEBI:57540"/>
    </ligand>
</feature>
<proteinExistence type="inferred from homology"/>
<evidence type="ECO:0000256" key="7">
    <source>
        <dbReference type="ARBA" id="ARBA00047473"/>
    </source>
</evidence>
<dbReference type="InterPro" id="IPR014027">
    <property type="entry name" value="UDP-Glc/GDP-Man_DH_C"/>
</dbReference>
<dbReference type="AlphaFoldDB" id="A0A6L5Z701"/>
<dbReference type="PANTHER" id="PTHR43750">
    <property type="entry name" value="UDP-GLUCOSE 6-DEHYDROGENASE TUAD"/>
    <property type="match status" value="1"/>
</dbReference>
<evidence type="ECO:0000313" key="15">
    <source>
        <dbReference type="Proteomes" id="UP000474957"/>
    </source>
</evidence>
<dbReference type="PANTHER" id="PTHR43750:SF3">
    <property type="entry name" value="UDP-GLUCOSE 6-DEHYDROGENASE TUAD"/>
    <property type="match status" value="1"/>
</dbReference>
<accession>A0A6L5Z701</accession>
<dbReference type="Pfam" id="PF03720">
    <property type="entry name" value="UDPG_MGDP_dh_C"/>
    <property type="match status" value="1"/>
</dbReference>
<protein>
    <recommendedName>
        <fullName evidence="4 8">UDP-glucose 6-dehydrogenase</fullName>
        <ecNumber evidence="3 8">1.1.1.22</ecNumber>
    </recommendedName>
</protein>
<feature type="binding site" evidence="10">
    <location>
        <position position="333"/>
    </location>
    <ligand>
        <name>substrate</name>
    </ligand>
</feature>
<dbReference type="InterPro" id="IPR028357">
    <property type="entry name" value="UDPglc_DH_bac"/>
</dbReference>
<keyword evidence="6 8" id="KW-0520">NAD</keyword>
<dbReference type="NCBIfam" id="TIGR03026">
    <property type="entry name" value="NDP-sugDHase"/>
    <property type="match status" value="1"/>
</dbReference>
<evidence type="ECO:0000256" key="6">
    <source>
        <dbReference type="ARBA" id="ARBA00023027"/>
    </source>
</evidence>
<comment type="pathway">
    <text evidence="1">Nucleotide-sugar biosynthesis; UDP-alpha-D-glucuronate biosynthesis; UDP-alpha-D-glucuronate from UDP-alpha-D-glucose: step 1/1.</text>
</comment>
<feature type="binding site" evidence="10">
    <location>
        <position position="211"/>
    </location>
    <ligand>
        <name>substrate</name>
    </ligand>
</feature>
<feature type="compositionally biased region" description="Low complexity" evidence="12">
    <location>
        <begin position="460"/>
        <end position="471"/>
    </location>
</feature>
<evidence type="ECO:0000256" key="9">
    <source>
        <dbReference type="PIRSR" id="PIRSR500134-1"/>
    </source>
</evidence>
<feature type="binding site" evidence="10">
    <location>
        <begin position="156"/>
        <end position="159"/>
    </location>
    <ligand>
        <name>substrate</name>
    </ligand>
</feature>
<evidence type="ECO:0000259" key="13">
    <source>
        <dbReference type="SMART" id="SM00984"/>
    </source>
</evidence>
<reference evidence="14 15" key="1">
    <citation type="submission" date="2019-10" db="EMBL/GenBank/DDBJ databases">
        <title>Cognatihalovulum marinum gen. nov. sp. nov., a new member of the family Rhodobacteraceae isolated from deep seawater of the Northwest Indian Ocean.</title>
        <authorList>
            <person name="Ruan C."/>
            <person name="Wang J."/>
            <person name="Zheng X."/>
            <person name="Song L."/>
            <person name="Zhu Y."/>
            <person name="Huang Y."/>
            <person name="Lu Z."/>
            <person name="Du W."/>
            <person name="Huang L."/>
            <person name="Dai X."/>
        </authorList>
    </citation>
    <scope>NUCLEOTIDE SEQUENCE [LARGE SCALE GENOMIC DNA]</scope>
    <source>
        <strain evidence="14 15">2CG4</strain>
    </source>
</reference>
<keyword evidence="15" id="KW-1185">Reference proteome</keyword>
<comment type="similarity">
    <text evidence="2 8">Belongs to the UDP-glucose/GDP-mannose dehydrogenase family.</text>
</comment>
<dbReference type="InterPro" id="IPR017476">
    <property type="entry name" value="UDP-Glc/GDP-Man"/>
</dbReference>
<evidence type="ECO:0000256" key="5">
    <source>
        <dbReference type="ARBA" id="ARBA00023002"/>
    </source>
</evidence>
<feature type="active site" description="Nucleophile" evidence="9">
    <location>
        <position position="267"/>
    </location>
</feature>
<dbReference type="UniPathway" id="UPA00038">
    <property type="reaction ID" value="UER00491"/>
</dbReference>
<sequence>MKVTVFGTGYVGLVQGAALAEVGHEVCCIDVDPAKVAALEEGVIPIYEPGLDRLVQENAAAGRLTFSTDPAHGVAHGRVIFIAVGTPPGADGGADLSHVLAVAQTVGERMEAPRLVINKSTVPVGTEAAVRARIAEALAARDRAELDFDVVSNPEFLKEGSAVADCMRPDRIVVGVTRDDSEALLRELFAPFNRNREKMIVMDPRSAELTKYAANCMLATKISFMNEIAAIADRLGCDIEAVRQGIGSDPRIGYHFIYAGAGYGGSCFPKDVKALIHTARAAGCEPHVLRAVEDRNADAKTAIFEKMQAHFGARFGERGLKGRTIALWGLAFKPNTDDMREASARVLMEALWQAGATVQAYDPQAMEETQRIYGSRDDLRLCGTKEAALSGADALVVMTEWRMFQSPDFEAVREALSEPVLFDGRNLYDPERMQGHGFTHYGIGRGARAPGEVKMDQPRTASATGTASAAE</sequence>
<dbReference type="GO" id="GO:0051287">
    <property type="term" value="F:NAD binding"/>
    <property type="evidence" value="ECO:0007669"/>
    <property type="project" value="InterPro"/>
</dbReference>
<dbReference type="InterPro" id="IPR036220">
    <property type="entry name" value="UDP-Glc/GDP-Man_DH_C_sf"/>
</dbReference>
<dbReference type="InterPro" id="IPR008927">
    <property type="entry name" value="6-PGluconate_DH-like_C_sf"/>
</dbReference>
<dbReference type="GO" id="GO:0000271">
    <property type="term" value="P:polysaccharide biosynthetic process"/>
    <property type="evidence" value="ECO:0007669"/>
    <property type="project" value="InterPro"/>
</dbReference>
<dbReference type="Pfam" id="PF00984">
    <property type="entry name" value="UDPG_MGDP_dh"/>
    <property type="match status" value="1"/>
</dbReference>
<dbReference type="RefSeq" id="WP_154449161.1">
    <property type="nucleotide sequence ID" value="NZ_WIND01000024.1"/>
</dbReference>
<evidence type="ECO:0000256" key="1">
    <source>
        <dbReference type="ARBA" id="ARBA00004701"/>
    </source>
</evidence>
<dbReference type="Proteomes" id="UP000474957">
    <property type="component" value="Unassembled WGS sequence"/>
</dbReference>
<evidence type="ECO:0000313" key="14">
    <source>
        <dbReference type="EMBL" id="MSU91732.1"/>
    </source>
</evidence>
<dbReference type="SUPFAM" id="SSF51735">
    <property type="entry name" value="NAD(P)-binding Rossmann-fold domains"/>
    <property type="match status" value="1"/>
</dbReference>
<dbReference type="EC" id="1.1.1.22" evidence="3 8"/>
<evidence type="ECO:0000256" key="12">
    <source>
        <dbReference type="SAM" id="MobiDB-lite"/>
    </source>
</evidence>
<dbReference type="SUPFAM" id="SSF48179">
    <property type="entry name" value="6-phosphogluconate dehydrogenase C-terminal domain-like"/>
    <property type="match status" value="1"/>
</dbReference>
<evidence type="ECO:0000256" key="11">
    <source>
        <dbReference type="PIRSR" id="PIRSR500134-3"/>
    </source>
</evidence>
<feature type="domain" description="UDP-glucose/GDP-mannose dehydrogenase C-terminal" evidence="13">
    <location>
        <begin position="326"/>
        <end position="430"/>
    </location>
</feature>
<organism evidence="14 15">
    <name type="scientific">Halovulum marinum</name>
    <dbReference type="NCBI Taxonomy" id="2662447"/>
    <lineage>
        <taxon>Bacteria</taxon>
        <taxon>Pseudomonadati</taxon>
        <taxon>Pseudomonadota</taxon>
        <taxon>Alphaproteobacteria</taxon>
        <taxon>Rhodobacterales</taxon>
        <taxon>Paracoccaceae</taxon>
        <taxon>Halovulum</taxon>
    </lineage>
</organism>
<feature type="binding site" evidence="11">
    <location>
        <position position="121"/>
    </location>
    <ligand>
        <name>NAD(+)</name>
        <dbReference type="ChEBI" id="CHEBI:57540"/>
    </ligand>
</feature>
<dbReference type="Pfam" id="PF03721">
    <property type="entry name" value="UDPG_MGDP_dh_N"/>
    <property type="match status" value="1"/>
</dbReference>
<evidence type="ECO:0000256" key="3">
    <source>
        <dbReference type="ARBA" id="ARBA00012954"/>
    </source>
</evidence>
<evidence type="ECO:0000256" key="4">
    <source>
        <dbReference type="ARBA" id="ARBA00015132"/>
    </source>
</evidence>
<dbReference type="InterPro" id="IPR036291">
    <property type="entry name" value="NAD(P)-bd_dom_sf"/>
</dbReference>
<dbReference type="SUPFAM" id="SSF52413">
    <property type="entry name" value="UDP-glucose/GDP-mannose dehydrogenase C-terminal domain"/>
    <property type="match status" value="1"/>
</dbReference>
<comment type="catalytic activity">
    <reaction evidence="7 8">
        <text>UDP-alpha-D-glucose + 2 NAD(+) + H2O = UDP-alpha-D-glucuronate + 2 NADH + 3 H(+)</text>
        <dbReference type="Rhea" id="RHEA:23596"/>
        <dbReference type="ChEBI" id="CHEBI:15377"/>
        <dbReference type="ChEBI" id="CHEBI:15378"/>
        <dbReference type="ChEBI" id="CHEBI:57540"/>
        <dbReference type="ChEBI" id="CHEBI:57945"/>
        <dbReference type="ChEBI" id="CHEBI:58052"/>
        <dbReference type="ChEBI" id="CHEBI:58885"/>
        <dbReference type="EC" id="1.1.1.22"/>
    </reaction>
</comment>
<feature type="binding site" evidence="10">
    <location>
        <begin position="256"/>
        <end position="260"/>
    </location>
    <ligand>
        <name>substrate</name>
    </ligand>
</feature>
<feature type="binding site" evidence="11">
    <location>
        <position position="35"/>
    </location>
    <ligand>
        <name>NAD(+)</name>
        <dbReference type="ChEBI" id="CHEBI:57540"/>
    </ligand>
</feature>
<dbReference type="PIRSF" id="PIRSF000124">
    <property type="entry name" value="UDPglc_GDPman_dh"/>
    <property type="match status" value="1"/>
</dbReference>
<dbReference type="Gene3D" id="1.20.5.100">
    <property type="entry name" value="Cytochrome c1, transmembrane anchor, C-terminal"/>
    <property type="match status" value="1"/>
</dbReference>
<comment type="caution">
    <text evidence="14">The sequence shown here is derived from an EMBL/GenBank/DDBJ whole genome shotgun (WGS) entry which is preliminary data.</text>
</comment>
<dbReference type="SMART" id="SM00984">
    <property type="entry name" value="UDPG_MGDP_dh_C"/>
    <property type="match status" value="1"/>
</dbReference>
<dbReference type="PIRSF" id="PIRSF500134">
    <property type="entry name" value="UDPglc_DH_bac"/>
    <property type="match status" value="1"/>
</dbReference>
<gene>
    <name evidence="14" type="ORF">GE300_19315</name>
</gene>
<feature type="region of interest" description="Disordered" evidence="12">
    <location>
        <begin position="448"/>
        <end position="471"/>
    </location>
</feature>
<dbReference type="GO" id="GO:0006065">
    <property type="term" value="P:UDP-glucuronate biosynthetic process"/>
    <property type="evidence" value="ECO:0007669"/>
    <property type="project" value="UniProtKB-UniPathway"/>
</dbReference>
<keyword evidence="5 8" id="KW-0560">Oxidoreductase</keyword>
<feature type="binding site" evidence="11">
    <location>
        <position position="30"/>
    </location>
    <ligand>
        <name>NAD(+)</name>
        <dbReference type="ChEBI" id="CHEBI:57540"/>
    </ligand>
</feature>
<feature type="binding site" evidence="11">
    <location>
        <position position="340"/>
    </location>
    <ligand>
        <name>NAD(+)</name>
        <dbReference type="ChEBI" id="CHEBI:57540"/>
    </ligand>
</feature>
<dbReference type="EMBL" id="WIND01000024">
    <property type="protein sequence ID" value="MSU91732.1"/>
    <property type="molecule type" value="Genomic_DNA"/>
</dbReference>
<feature type="binding site" evidence="11">
    <location>
        <position position="270"/>
    </location>
    <ligand>
        <name>NAD(+)</name>
        <dbReference type="ChEBI" id="CHEBI:57540"/>
    </ligand>
</feature>
<evidence type="ECO:0000256" key="10">
    <source>
        <dbReference type="PIRSR" id="PIRSR500134-2"/>
    </source>
</evidence>
<feature type="binding site" evidence="10">
    <location>
        <position position="264"/>
    </location>
    <ligand>
        <name>substrate</name>
    </ligand>
</feature>
<dbReference type="InterPro" id="IPR014026">
    <property type="entry name" value="UDP-Glc/GDP-Man_DH_dimer"/>
</dbReference>
<dbReference type="InterPro" id="IPR001732">
    <property type="entry name" value="UDP-Glc/GDP-Man_DH_N"/>
</dbReference>